<keyword evidence="2" id="KW-1185">Reference proteome</keyword>
<dbReference type="Pfam" id="PF02597">
    <property type="entry name" value="ThiS"/>
    <property type="match status" value="1"/>
</dbReference>
<proteinExistence type="predicted"/>
<dbReference type="Proteomes" id="UP000554837">
    <property type="component" value="Unassembled WGS sequence"/>
</dbReference>
<gene>
    <name evidence="1" type="ORF">HNQ51_000173</name>
</gene>
<evidence type="ECO:0000313" key="2">
    <source>
        <dbReference type="Proteomes" id="UP000554837"/>
    </source>
</evidence>
<dbReference type="InterPro" id="IPR010035">
    <property type="entry name" value="Thi_S"/>
</dbReference>
<organism evidence="1 2">
    <name type="scientific">Inhella inkyongensis</name>
    <dbReference type="NCBI Taxonomy" id="392593"/>
    <lineage>
        <taxon>Bacteria</taxon>
        <taxon>Pseudomonadati</taxon>
        <taxon>Pseudomonadota</taxon>
        <taxon>Betaproteobacteria</taxon>
        <taxon>Burkholderiales</taxon>
        <taxon>Sphaerotilaceae</taxon>
        <taxon>Inhella</taxon>
    </lineage>
</organism>
<dbReference type="EMBL" id="JACHHO010000001">
    <property type="protein sequence ID" value="MBB5202880.1"/>
    <property type="molecule type" value="Genomic_DNA"/>
</dbReference>
<name>A0A840S2R5_9BURK</name>
<dbReference type="SUPFAM" id="SSF54285">
    <property type="entry name" value="MoaD/ThiS"/>
    <property type="match status" value="1"/>
</dbReference>
<dbReference type="RefSeq" id="WP_138858031.1">
    <property type="nucleotide sequence ID" value="NZ_CP040709.1"/>
</dbReference>
<dbReference type="Gene3D" id="3.10.20.30">
    <property type="match status" value="1"/>
</dbReference>
<dbReference type="NCBIfam" id="TIGR01683">
    <property type="entry name" value="thiS"/>
    <property type="match status" value="1"/>
</dbReference>
<reference evidence="1 2" key="1">
    <citation type="submission" date="2020-08" db="EMBL/GenBank/DDBJ databases">
        <title>Genomic Encyclopedia of Type Strains, Phase IV (KMG-IV): sequencing the most valuable type-strain genomes for metagenomic binning, comparative biology and taxonomic classification.</title>
        <authorList>
            <person name="Goeker M."/>
        </authorList>
    </citation>
    <scope>NUCLEOTIDE SEQUENCE [LARGE SCALE GENOMIC DNA]</scope>
    <source>
        <strain evidence="1 2">DSM 23958</strain>
    </source>
</reference>
<dbReference type="InterPro" id="IPR012675">
    <property type="entry name" value="Beta-grasp_dom_sf"/>
</dbReference>
<comment type="caution">
    <text evidence="1">The sequence shown here is derived from an EMBL/GenBank/DDBJ whole genome shotgun (WGS) entry which is preliminary data.</text>
</comment>
<dbReference type="InterPro" id="IPR016155">
    <property type="entry name" value="Mopterin_synth/thiamin_S_b"/>
</dbReference>
<dbReference type="InterPro" id="IPR003749">
    <property type="entry name" value="ThiS/MoaD-like"/>
</dbReference>
<dbReference type="AlphaFoldDB" id="A0A840S2R5"/>
<dbReference type="OrthoDB" id="8688000at2"/>
<accession>A0A840S2R5</accession>
<evidence type="ECO:0000313" key="1">
    <source>
        <dbReference type="EMBL" id="MBB5202880.1"/>
    </source>
</evidence>
<sequence>MTITLHTDHGPLTVDTPCTLDELLPRLLPPGLNPEQLATAVNGQFVPRGQRAQLVLQDADRVLLFSPITGG</sequence>
<protein>
    <submittedName>
        <fullName evidence="1">Sulfur carrier protein</fullName>
    </submittedName>
</protein>